<keyword evidence="2" id="KW-1185">Reference proteome</keyword>
<reference evidence="2" key="1">
    <citation type="submission" date="2017-08" db="EMBL/GenBank/DDBJ databases">
        <authorList>
            <person name="Grouzdev D.S."/>
            <person name="Gaisin V.A."/>
            <person name="Rysina M.S."/>
            <person name="Gorlenko V.M."/>
        </authorList>
    </citation>
    <scope>NUCLEOTIDE SEQUENCE [LARGE SCALE GENOMIC DNA]</scope>
    <source>
        <strain evidence="2">Kir15-3F</strain>
    </source>
</reference>
<dbReference type="InterPro" id="IPR044876">
    <property type="entry name" value="HRDC_dom_sf"/>
</dbReference>
<protein>
    <recommendedName>
        <fullName evidence="3">HRDC domain-containing protein</fullName>
    </recommendedName>
</protein>
<dbReference type="Gene3D" id="1.10.150.80">
    <property type="entry name" value="HRDC domain"/>
    <property type="match status" value="1"/>
</dbReference>
<dbReference type="AlphaFoldDB" id="A0A2A6RNB8"/>
<dbReference type="OrthoDB" id="163590at2"/>
<accession>A0A2A6RNB8</accession>
<proteinExistence type="predicted"/>
<dbReference type="InterPro" id="IPR010997">
    <property type="entry name" value="HRDC-like_sf"/>
</dbReference>
<evidence type="ECO:0000313" key="2">
    <source>
        <dbReference type="Proteomes" id="UP000220527"/>
    </source>
</evidence>
<dbReference type="Proteomes" id="UP000220527">
    <property type="component" value="Unassembled WGS sequence"/>
</dbReference>
<evidence type="ECO:0000313" key="1">
    <source>
        <dbReference type="EMBL" id="PDW04378.1"/>
    </source>
</evidence>
<sequence length="131" mass="15022">MRCRHFTLRRHPRYAQEDADQLNEFLRQVSVYTVQSSNSEAGCWSVLVFYEEGNDPERPVNMDAGQADSELLSSEEQQTYAQLQTWRKQRAQLKECPADFLVDDSTLNTIARNYMSPALAGKLAREGDSEN</sequence>
<dbReference type="EMBL" id="NQWI01000010">
    <property type="protein sequence ID" value="PDW04378.1"/>
    <property type="molecule type" value="Genomic_DNA"/>
</dbReference>
<evidence type="ECO:0008006" key="3">
    <source>
        <dbReference type="Google" id="ProtNLM"/>
    </source>
</evidence>
<gene>
    <name evidence="1" type="ORF">CJ255_03690</name>
</gene>
<name>A0A2A6RNB8_9CHLR</name>
<organism evidence="1 2">
    <name type="scientific">Candidatus Viridilinea mediisalina</name>
    <dbReference type="NCBI Taxonomy" id="2024553"/>
    <lineage>
        <taxon>Bacteria</taxon>
        <taxon>Bacillati</taxon>
        <taxon>Chloroflexota</taxon>
        <taxon>Chloroflexia</taxon>
        <taxon>Chloroflexales</taxon>
        <taxon>Chloroflexineae</taxon>
        <taxon>Oscillochloridaceae</taxon>
        <taxon>Candidatus Viridilinea</taxon>
    </lineage>
</organism>
<dbReference type="RefSeq" id="WP_097642746.1">
    <property type="nucleotide sequence ID" value="NZ_NQWI01000010.1"/>
</dbReference>
<dbReference type="GO" id="GO:0000166">
    <property type="term" value="F:nucleotide binding"/>
    <property type="evidence" value="ECO:0007669"/>
    <property type="project" value="InterPro"/>
</dbReference>
<comment type="caution">
    <text evidence="1">The sequence shown here is derived from an EMBL/GenBank/DDBJ whole genome shotgun (WGS) entry which is preliminary data.</text>
</comment>
<dbReference type="SUPFAM" id="SSF47819">
    <property type="entry name" value="HRDC-like"/>
    <property type="match status" value="1"/>
</dbReference>